<keyword evidence="1" id="KW-1133">Transmembrane helix</keyword>
<organism evidence="2 3">
    <name type="scientific">Zopfia rhizophila CBS 207.26</name>
    <dbReference type="NCBI Taxonomy" id="1314779"/>
    <lineage>
        <taxon>Eukaryota</taxon>
        <taxon>Fungi</taxon>
        <taxon>Dikarya</taxon>
        <taxon>Ascomycota</taxon>
        <taxon>Pezizomycotina</taxon>
        <taxon>Dothideomycetes</taxon>
        <taxon>Dothideomycetes incertae sedis</taxon>
        <taxon>Zopfiaceae</taxon>
        <taxon>Zopfia</taxon>
    </lineage>
</organism>
<sequence length="76" mass="8569">MLALSFCSVMRIRRLTASSCALNLIRSIPGECKRFDYIRSRMSALCFSIMSALYFGNLAFGLPIIKLPRSPGQFLF</sequence>
<keyword evidence="3" id="KW-1185">Reference proteome</keyword>
<protein>
    <submittedName>
        <fullName evidence="2">Uncharacterized protein</fullName>
    </submittedName>
</protein>
<evidence type="ECO:0000313" key="2">
    <source>
        <dbReference type="EMBL" id="KAF2187290.1"/>
    </source>
</evidence>
<proteinExistence type="predicted"/>
<dbReference type="AlphaFoldDB" id="A0A6A6EAY0"/>
<evidence type="ECO:0000313" key="3">
    <source>
        <dbReference type="Proteomes" id="UP000800200"/>
    </source>
</evidence>
<gene>
    <name evidence="2" type="ORF">K469DRAFT_111269</name>
</gene>
<evidence type="ECO:0000256" key="1">
    <source>
        <dbReference type="SAM" id="Phobius"/>
    </source>
</evidence>
<feature type="transmembrane region" description="Helical" evidence="1">
    <location>
        <begin position="41"/>
        <end position="65"/>
    </location>
</feature>
<name>A0A6A6EAY0_9PEZI</name>
<dbReference type="Proteomes" id="UP000800200">
    <property type="component" value="Unassembled WGS sequence"/>
</dbReference>
<keyword evidence="1" id="KW-0472">Membrane</keyword>
<reference evidence="2" key="1">
    <citation type="journal article" date="2020" name="Stud. Mycol.">
        <title>101 Dothideomycetes genomes: a test case for predicting lifestyles and emergence of pathogens.</title>
        <authorList>
            <person name="Haridas S."/>
            <person name="Albert R."/>
            <person name="Binder M."/>
            <person name="Bloem J."/>
            <person name="Labutti K."/>
            <person name="Salamov A."/>
            <person name="Andreopoulos B."/>
            <person name="Baker S."/>
            <person name="Barry K."/>
            <person name="Bills G."/>
            <person name="Bluhm B."/>
            <person name="Cannon C."/>
            <person name="Castanera R."/>
            <person name="Culley D."/>
            <person name="Daum C."/>
            <person name="Ezra D."/>
            <person name="Gonzalez J."/>
            <person name="Henrissat B."/>
            <person name="Kuo A."/>
            <person name="Liang C."/>
            <person name="Lipzen A."/>
            <person name="Lutzoni F."/>
            <person name="Magnuson J."/>
            <person name="Mondo S."/>
            <person name="Nolan M."/>
            <person name="Ohm R."/>
            <person name="Pangilinan J."/>
            <person name="Park H.-J."/>
            <person name="Ramirez L."/>
            <person name="Alfaro M."/>
            <person name="Sun H."/>
            <person name="Tritt A."/>
            <person name="Yoshinaga Y."/>
            <person name="Zwiers L.-H."/>
            <person name="Turgeon B."/>
            <person name="Goodwin S."/>
            <person name="Spatafora J."/>
            <person name="Crous P."/>
            <person name="Grigoriev I."/>
        </authorList>
    </citation>
    <scope>NUCLEOTIDE SEQUENCE</scope>
    <source>
        <strain evidence="2">CBS 207.26</strain>
    </source>
</reference>
<accession>A0A6A6EAY0</accession>
<keyword evidence="1" id="KW-0812">Transmembrane</keyword>
<dbReference type="EMBL" id="ML994627">
    <property type="protein sequence ID" value="KAF2187290.1"/>
    <property type="molecule type" value="Genomic_DNA"/>
</dbReference>